<keyword evidence="2" id="KW-1185">Reference proteome</keyword>
<gene>
    <name evidence="1" type="ORF">V6N11_079266</name>
</gene>
<reference evidence="1 2" key="1">
    <citation type="journal article" date="2024" name="G3 (Bethesda)">
        <title>Genome assembly of Hibiscus sabdariffa L. provides insights into metabolisms of medicinal natural products.</title>
        <authorList>
            <person name="Kim T."/>
        </authorList>
    </citation>
    <scope>NUCLEOTIDE SEQUENCE [LARGE SCALE GENOMIC DNA]</scope>
    <source>
        <strain evidence="1">TK-2024</strain>
        <tissue evidence="1">Old leaves</tissue>
    </source>
</reference>
<evidence type="ECO:0000313" key="2">
    <source>
        <dbReference type="Proteomes" id="UP001396334"/>
    </source>
</evidence>
<dbReference type="EMBL" id="JBBPBN010000020">
    <property type="protein sequence ID" value="KAK9016772.1"/>
    <property type="molecule type" value="Genomic_DNA"/>
</dbReference>
<evidence type="ECO:0000313" key="1">
    <source>
        <dbReference type="EMBL" id="KAK9016772.1"/>
    </source>
</evidence>
<evidence type="ECO:0008006" key="3">
    <source>
        <dbReference type="Google" id="ProtNLM"/>
    </source>
</evidence>
<sequence length="107" mass="11924">MGNLPLRRAAAELHDLWVMKEYGVVEPWTKVLTLHLGGHCPRVLAFRMNGEVLLEVDDGEMASLDLNSQRMESRGVEVGTGLFSVEGSYVENLVLLDKGVDVPLWDM</sequence>
<dbReference type="Proteomes" id="UP001396334">
    <property type="component" value="Unassembled WGS sequence"/>
</dbReference>
<protein>
    <recommendedName>
        <fullName evidence="3">F-box protein</fullName>
    </recommendedName>
</protein>
<organism evidence="1 2">
    <name type="scientific">Hibiscus sabdariffa</name>
    <name type="common">roselle</name>
    <dbReference type="NCBI Taxonomy" id="183260"/>
    <lineage>
        <taxon>Eukaryota</taxon>
        <taxon>Viridiplantae</taxon>
        <taxon>Streptophyta</taxon>
        <taxon>Embryophyta</taxon>
        <taxon>Tracheophyta</taxon>
        <taxon>Spermatophyta</taxon>
        <taxon>Magnoliopsida</taxon>
        <taxon>eudicotyledons</taxon>
        <taxon>Gunneridae</taxon>
        <taxon>Pentapetalae</taxon>
        <taxon>rosids</taxon>
        <taxon>malvids</taxon>
        <taxon>Malvales</taxon>
        <taxon>Malvaceae</taxon>
        <taxon>Malvoideae</taxon>
        <taxon>Hibiscus</taxon>
    </lineage>
</organism>
<comment type="caution">
    <text evidence="1">The sequence shown here is derived from an EMBL/GenBank/DDBJ whole genome shotgun (WGS) entry which is preliminary data.</text>
</comment>
<proteinExistence type="predicted"/>
<name>A0ABR2RV59_9ROSI</name>
<accession>A0ABR2RV59</accession>